<keyword evidence="3" id="KW-1003">Cell membrane</keyword>
<dbReference type="InterPro" id="IPR025713">
    <property type="entry name" value="MotB-like_N_dom"/>
</dbReference>
<dbReference type="InterPro" id="IPR006665">
    <property type="entry name" value="OmpA-like"/>
</dbReference>
<dbReference type="AlphaFoldDB" id="A0A2C8F4J4"/>
<dbReference type="Gene3D" id="3.30.1330.60">
    <property type="entry name" value="OmpA-like domain"/>
    <property type="match status" value="1"/>
</dbReference>
<evidence type="ECO:0000256" key="4">
    <source>
        <dbReference type="ARBA" id="ARBA00022692"/>
    </source>
</evidence>
<dbReference type="Proteomes" id="UP000219215">
    <property type="component" value="Chromosome DPRO"/>
</dbReference>
<dbReference type="SUPFAM" id="SSF103088">
    <property type="entry name" value="OmpA-like"/>
    <property type="match status" value="1"/>
</dbReference>
<keyword evidence="5 9" id="KW-1133">Transmembrane helix</keyword>
<evidence type="ECO:0000256" key="6">
    <source>
        <dbReference type="ARBA" id="ARBA00023136"/>
    </source>
</evidence>
<dbReference type="Pfam" id="PF13677">
    <property type="entry name" value="MotB_plug"/>
    <property type="match status" value="1"/>
</dbReference>
<comment type="similarity">
    <text evidence="2">Belongs to the MotB family.</text>
</comment>
<dbReference type="InterPro" id="IPR050330">
    <property type="entry name" value="Bact_OuterMem_StrucFunc"/>
</dbReference>
<dbReference type="PANTHER" id="PTHR30329">
    <property type="entry name" value="STATOR ELEMENT OF FLAGELLAR MOTOR COMPLEX"/>
    <property type="match status" value="1"/>
</dbReference>
<evidence type="ECO:0000256" key="3">
    <source>
        <dbReference type="ARBA" id="ARBA00022475"/>
    </source>
</evidence>
<reference evidence="12" key="1">
    <citation type="submission" date="2017-09" db="EMBL/GenBank/DDBJ databases">
        <authorList>
            <person name="Regsiter A."/>
            <person name="William W."/>
        </authorList>
    </citation>
    <scope>NUCLEOTIDE SEQUENCE [LARGE SCALE GENOMIC DNA]</scope>
    <source>
        <strain evidence="12">500-1</strain>
    </source>
</reference>
<dbReference type="PROSITE" id="PS51123">
    <property type="entry name" value="OMPA_2"/>
    <property type="match status" value="1"/>
</dbReference>
<dbReference type="Pfam" id="PF00691">
    <property type="entry name" value="OmpA"/>
    <property type="match status" value="1"/>
</dbReference>
<dbReference type="EMBL" id="LT907975">
    <property type="protein sequence ID" value="SOB57528.1"/>
    <property type="molecule type" value="Genomic_DNA"/>
</dbReference>
<feature type="domain" description="OmpA-like" evidence="10">
    <location>
        <begin position="126"/>
        <end position="247"/>
    </location>
</feature>
<keyword evidence="12" id="KW-1185">Reference proteome</keyword>
<dbReference type="InterPro" id="IPR036737">
    <property type="entry name" value="OmpA-like_sf"/>
</dbReference>
<comment type="subcellular location">
    <subcellularLocation>
        <location evidence="1">Cell membrane</location>
        <topology evidence="1">Single-pass membrane protein</topology>
    </subcellularLocation>
</comment>
<proteinExistence type="inferred from homology"/>
<keyword evidence="6 7" id="KW-0472">Membrane</keyword>
<evidence type="ECO:0000313" key="11">
    <source>
        <dbReference type="EMBL" id="SOB57528.1"/>
    </source>
</evidence>
<evidence type="ECO:0000256" key="9">
    <source>
        <dbReference type="SAM" id="Phobius"/>
    </source>
</evidence>
<evidence type="ECO:0000259" key="10">
    <source>
        <dbReference type="PROSITE" id="PS51123"/>
    </source>
</evidence>
<feature type="region of interest" description="Disordered" evidence="8">
    <location>
        <begin position="1"/>
        <end position="21"/>
    </location>
</feature>
<keyword evidence="4 9" id="KW-0812">Transmembrane</keyword>
<feature type="transmembrane region" description="Helical" evidence="9">
    <location>
        <begin position="26"/>
        <end position="50"/>
    </location>
</feature>
<evidence type="ECO:0000256" key="1">
    <source>
        <dbReference type="ARBA" id="ARBA00004162"/>
    </source>
</evidence>
<evidence type="ECO:0000256" key="7">
    <source>
        <dbReference type="PROSITE-ProRule" id="PRU00473"/>
    </source>
</evidence>
<name>A0A2C8F4J4_9BACT</name>
<evidence type="ECO:0000256" key="5">
    <source>
        <dbReference type="ARBA" id="ARBA00022989"/>
    </source>
</evidence>
<protein>
    <submittedName>
        <fullName evidence="11">OmpA/MotB domain protein</fullName>
    </submittedName>
</protein>
<organism evidence="11 12">
    <name type="scientific">Pseudodesulfovibrio profundus</name>
    <dbReference type="NCBI Taxonomy" id="57320"/>
    <lineage>
        <taxon>Bacteria</taxon>
        <taxon>Pseudomonadati</taxon>
        <taxon>Thermodesulfobacteriota</taxon>
        <taxon>Desulfovibrionia</taxon>
        <taxon>Desulfovibrionales</taxon>
        <taxon>Desulfovibrionaceae</taxon>
    </lineage>
</organism>
<dbReference type="PANTHER" id="PTHR30329:SF21">
    <property type="entry name" value="LIPOPROTEIN YIAD-RELATED"/>
    <property type="match status" value="1"/>
</dbReference>
<evidence type="ECO:0000256" key="2">
    <source>
        <dbReference type="ARBA" id="ARBA00008914"/>
    </source>
</evidence>
<dbReference type="GO" id="GO:0005886">
    <property type="term" value="C:plasma membrane"/>
    <property type="evidence" value="ECO:0007669"/>
    <property type="project" value="UniProtKB-SubCell"/>
</dbReference>
<evidence type="ECO:0000313" key="12">
    <source>
        <dbReference type="Proteomes" id="UP000219215"/>
    </source>
</evidence>
<dbReference type="KEGG" id="pprf:DPRO_0644"/>
<sequence length="251" mass="28344">MVMAEEQVEEQAGGVKSAPPKKEEGIPAWMATFADMVTLLLCFFVLLLSFTNQDITNFRLMMGSIQEALGVQLEDESALATPYAESNFKERRSVRENREIVELGARLRKFIRAKDLTNMARISSDKSGVMLRFDNSVMFRKGTAELNPQAREAIAVVIHGLENKNFNLVIRGHTDGERPESDLFSSNWELSAARAARCLRYILDNSEIESTRMKAVGYASAKPILPSTTEANKRINRRVDFFYLPVGRSKW</sequence>
<dbReference type="CDD" id="cd07185">
    <property type="entry name" value="OmpA_C-like"/>
    <property type="match status" value="1"/>
</dbReference>
<evidence type="ECO:0000256" key="8">
    <source>
        <dbReference type="SAM" id="MobiDB-lite"/>
    </source>
</evidence>
<gene>
    <name evidence="11" type="ORF">DPRO_0644</name>
</gene>
<accession>A0A2C8F4J4</accession>